<feature type="compositionally biased region" description="Basic and acidic residues" evidence="2">
    <location>
        <begin position="545"/>
        <end position="554"/>
    </location>
</feature>
<dbReference type="EMBL" id="JALJOR010000010">
    <property type="protein sequence ID" value="KAK9810114.1"/>
    <property type="molecule type" value="Genomic_DNA"/>
</dbReference>
<feature type="coiled-coil region" evidence="1">
    <location>
        <begin position="641"/>
        <end position="675"/>
    </location>
</feature>
<name>A0AAW1PKI2_9CHLO</name>
<feature type="region of interest" description="Disordered" evidence="2">
    <location>
        <begin position="49"/>
        <end position="91"/>
    </location>
</feature>
<accession>A0AAW1PKI2</accession>
<feature type="region of interest" description="Disordered" evidence="2">
    <location>
        <begin position="260"/>
        <end position="300"/>
    </location>
</feature>
<keyword evidence="4" id="KW-1185">Reference proteome</keyword>
<evidence type="ECO:0000256" key="2">
    <source>
        <dbReference type="SAM" id="MobiDB-lite"/>
    </source>
</evidence>
<feature type="compositionally biased region" description="Polar residues" evidence="2">
    <location>
        <begin position="1"/>
        <end position="16"/>
    </location>
</feature>
<evidence type="ECO:0000256" key="1">
    <source>
        <dbReference type="SAM" id="Coils"/>
    </source>
</evidence>
<comment type="caution">
    <text evidence="3">The sequence shown here is derived from an EMBL/GenBank/DDBJ whole genome shotgun (WGS) entry which is preliminary data.</text>
</comment>
<feature type="coiled-coil region" evidence="1">
    <location>
        <begin position="561"/>
        <end position="609"/>
    </location>
</feature>
<dbReference type="Proteomes" id="UP001489004">
    <property type="component" value="Unassembled WGS sequence"/>
</dbReference>
<organism evidence="3 4">
    <name type="scientific">[Myrmecia] bisecta</name>
    <dbReference type="NCBI Taxonomy" id="41462"/>
    <lineage>
        <taxon>Eukaryota</taxon>
        <taxon>Viridiplantae</taxon>
        <taxon>Chlorophyta</taxon>
        <taxon>core chlorophytes</taxon>
        <taxon>Trebouxiophyceae</taxon>
        <taxon>Trebouxiales</taxon>
        <taxon>Trebouxiaceae</taxon>
        <taxon>Myrmecia</taxon>
    </lineage>
</organism>
<feature type="compositionally biased region" description="Polar residues" evidence="2">
    <location>
        <begin position="525"/>
        <end position="544"/>
    </location>
</feature>
<feature type="region of interest" description="Disordered" evidence="2">
    <location>
        <begin position="408"/>
        <end position="437"/>
    </location>
</feature>
<evidence type="ECO:0000313" key="3">
    <source>
        <dbReference type="EMBL" id="KAK9810114.1"/>
    </source>
</evidence>
<feature type="compositionally biased region" description="Polar residues" evidence="2">
    <location>
        <begin position="352"/>
        <end position="366"/>
    </location>
</feature>
<dbReference type="SUPFAM" id="SSF57997">
    <property type="entry name" value="Tropomyosin"/>
    <property type="match status" value="1"/>
</dbReference>
<feature type="coiled-coil region" evidence="1">
    <location>
        <begin position="173"/>
        <end position="238"/>
    </location>
</feature>
<feature type="region of interest" description="Disordered" evidence="2">
    <location>
        <begin position="525"/>
        <end position="558"/>
    </location>
</feature>
<protein>
    <submittedName>
        <fullName evidence="3">Uncharacterized protein</fullName>
    </submittedName>
</protein>
<feature type="region of interest" description="Disordered" evidence="2">
    <location>
        <begin position="481"/>
        <end position="508"/>
    </location>
</feature>
<dbReference type="AlphaFoldDB" id="A0AAW1PKI2"/>
<feature type="region of interest" description="Disordered" evidence="2">
    <location>
        <begin position="352"/>
        <end position="372"/>
    </location>
</feature>
<evidence type="ECO:0000313" key="4">
    <source>
        <dbReference type="Proteomes" id="UP001489004"/>
    </source>
</evidence>
<sequence>MAPKNQGSKSHSSSFLSRVPTAHGRRSLDTLQDAPYMSSLAIPLASDAQLTSDDELDTPRLWTKASPLVDDSPGGSPNPNHNPPPFGSLPDIQALWSSARKAASGQMHCRSHSVTGAVPGASEAAVAATRDDRLAAVRQLRFASRSEREAADVAVRHVQTDRASLEEGLQSAVLRAQQVAAEQQRVLAELEAAQEALHDADVRCQTLEAQLQAEVGKREALEAQNRAAADELSEERRKRTSLLGTLEFIKHKALRVSPLEIADQQRDSHAAGSGSRPGSQRQHAMRHSVDSMPSTRLRQLRSQRQGVDLPLSQQQPEPNAQLVFRHSVNGPLLPQPSSATAVHANAVGSHSWANSKLNADPSSQEDQPPEMAATPDVLRHSVHSMSNSTGTWPALIPSASPMICGEPIGDAPKPQDVTDAGGASCGQNPDNRELSTEPSVASAAWPAYDAVYNNVGTADLASSVALKSAHTTAIAGTVASHTASGLPGPAHNAQASLGSEQAHPESSVAANQPLPAVQATVGNQQNYQQSTAAATQELSTSHGSNDLDREEQARQPDSSYNVELLQALAACEELLRAEQEENDELHRQVQRAEREQAALLDRLQGLQSQLVAAVGRADSSEAMCTSLAEELERWDQYPAQIAALHDLLAAQASELEELRVEVVQLTEARDAAQAHAGSTQEDLAQMQRHLRQADEGCVEAEMHAATLQNQLDAALADQQALNQRCQTAAEAREHAEFLLAEATCRADAASAELAAAQSRIQQLEAELADASAAASDGGAAGVASSAEEPAAVCMGNRCEVVQLPSPRQAEGVVSPGHIGELWVQLSKTRAQTDQLIRSKSLSERKA</sequence>
<proteinExistence type="predicted"/>
<keyword evidence="1" id="KW-0175">Coiled coil</keyword>
<feature type="coiled-coil region" evidence="1">
    <location>
        <begin position="704"/>
        <end position="773"/>
    </location>
</feature>
<feature type="region of interest" description="Disordered" evidence="2">
    <location>
        <begin position="1"/>
        <end position="30"/>
    </location>
</feature>
<gene>
    <name evidence="3" type="ORF">WJX72_005052</name>
</gene>
<reference evidence="3 4" key="1">
    <citation type="journal article" date="2024" name="Nat. Commun.">
        <title>Phylogenomics reveals the evolutionary origins of lichenization in chlorophyte algae.</title>
        <authorList>
            <person name="Puginier C."/>
            <person name="Libourel C."/>
            <person name="Otte J."/>
            <person name="Skaloud P."/>
            <person name="Haon M."/>
            <person name="Grisel S."/>
            <person name="Petersen M."/>
            <person name="Berrin J.G."/>
            <person name="Delaux P.M."/>
            <person name="Dal Grande F."/>
            <person name="Keller J."/>
        </authorList>
    </citation>
    <scope>NUCLEOTIDE SEQUENCE [LARGE SCALE GENOMIC DNA]</scope>
    <source>
        <strain evidence="3 4">SAG 2043</strain>
    </source>
</reference>